<feature type="transmembrane region" description="Helical" evidence="1">
    <location>
        <begin position="431"/>
        <end position="453"/>
    </location>
</feature>
<sequence length="477" mass="52039">VDPDGQADFIRGFTADPGGRFAATAREFQSLMAGDEGQDNANFVQLAGFRCIQWLPAQDILLACGAEESTDALHSLLEEKSSPYLSASAMLHGAAFRPLYISFLPGDVCTMPSAPTTPMSLGPTPRSSASNAGPFCCEVPSESQLDYLDRALQNLPGRHVHTMAVGFPVLHGYEGPGLPEVLLSSFIAVLEGGMDESGRLEHLENGQSFVESLLAVLTGRLVPCRRGQLTELDMALGGELEPGCSLTELVAADAEGSGNLINKICSHIQTKPFSCNEARAWWARHCRRAMECHPLLQGRAYRRTLLQNCVSTDSLSIASFPLVAGDLINNECANALADVGGLRVRVVSEAPTEMKPGDGENTEVDTLDWCDQNNQQRLRDLRKLMRCLFQAFELDETIKTKDCLSLTSHKRGRYGRWVCLNLTNVMVHSDIFAITFAVLTMYTLFAPDILLVFGLSTEHTQSLAIANTVVLFFFCVE</sequence>
<feature type="non-terminal residue" evidence="2">
    <location>
        <position position="1"/>
    </location>
</feature>
<evidence type="ECO:0000313" key="2">
    <source>
        <dbReference type="EMBL" id="CAE7242940.1"/>
    </source>
</evidence>
<keyword evidence="3" id="KW-1185">Reference proteome</keyword>
<protein>
    <submittedName>
        <fullName evidence="2">Uncharacterized protein</fullName>
    </submittedName>
</protein>
<comment type="caution">
    <text evidence="2">The sequence shown here is derived from an EMBL/GenBank/DDBJ whole genome shotgun (WGS) entry which is preliminary data.</text>
</comment>
<evidence type="ECO:0000256" key="1">
    <source>
        <dbReference type="SAM" id="Phobius"/>
    </source>
</evidence>
<keyword evidence="1" id="KW-0812">Transmembrane</keyword>
<reference evidence="2" key="1">
    <citation type="submission" date="2021-02" db="EMBL/GenBank/DDBJ databases">
        <authorList>
            <person name="Dougan E. K."/>
            <person name="Rhodes N."/>
            <person name="Thang M."/>
            <person name="Chan C."/>
        </authorList>
    </citation>
    <scope>NUCLEOTIDE SEQUENCE</scope>
</reference>
<evidence type="ECO:0000313" key="3">
    <source>
        <dbReference type="Proteomes" id="UP000601435"/>
    </source>
</evidence>
<organism evidence="2 3">
    <name type="scientific">Symbiodinium necroappetens</name>
    <dbReference type="NCBI Taxonomy" id="1628268"/>
    <lineage>
        <taxon>Eukaryota</taxon>
        <taxon>Sar</taxon>
        <taxon>Alveolata</taxon>
        <taxon>Dinophyceae</taxon>
        <taxon>Suessiales</taxon>
        <taxon>Symbiodiniaceae</taxon>
        <taxon>Symbiodinium</taxon>
    </lineage>
</organism>
<feature type="non-terminal residue" evidence="2">
    <location>
        <position position="477"/>
    </location>
</feature>
<name>A0A812LDC3_9DINO</name>
<dbReference type="Proteomes" id="UP000601435">
    <property type="component" value="Unassembled WGS sequence"/>
</dbReference>
<keyword evidence="1" id="KW-0472">Membrane</keyword>
<dbReference type="OrthoDB" id="422681at2759"/>
<accession>A0A812LDC3</accession>
<dbReference type="EMBL" id="CAJNJA010009086">
    <property type="protein sequence ID" value="CAE7242940.1"/>
    <property type="molecule type" value="Genomic_DNA"/>
</dbReference>
<gene>
    <name evidence="2" type="ORF">SNEC2469_LOCUS4547</name>
</gene>
<proteinExistence type="predicted"/>
<keyword evidence="1" id="KW-1133">Transmembrane helix</keyword>
<dbReference type="AlphaFoldDB" id="A0A812LDC3"/>